<dbReference type="Proteomes" id="UP000681720">
    <property type="component" value="Unassembled WGS sequence"/>
</dbReference>
<keyword evidence="4" id="KW-0472">Membrane</keyword>
<dbReference type="AlphaFoldDB" id="A0A8S2QV83"/>
<comment type="caution">
    <text evidence="7">The sequence shown here is derived from an EMBL/GenBank/DDBJ whole genome shotgun (WGS) entry which is preliminary data.</text>
</comment>
<feature type="non-terminal residue" evidence="7">
    <location>
        <position position="1"/>
    </location>
</feature>
<organism evidence="7 8">
    <name type="scientific">Rotaria magnacalcarata</name>
    <dbReference type="NCBI Taxonomy" id="392030"/>
    <lineage>
        <taxon>Eukaryota</taxon>
        <taxon>Metazoa</taxon>
        <taxon>Spiralia</taxon>
        <taxon>Gnathifera</taxon>
        <taxon>Rotifera</taxon>
        <taxon>Eurotatoria</taxon>
        <taxon>Bdelloidea</taxon>
        <taxon>Philodinida</taxon>
        <taxon>Philodinidae</taxon>
        <taxon>Rotaria</taxon>
    </lineage>
</organism>
<reference evidence="7" key="1">
    <citation type="submission" date="2021-02" db="EMBL/GenBank/DDBJ databases">
        <authorList>
            <person name="Nowell W R."/>
        </authorList>
    </citation>
    <scope>NUCLEOTIDE SEQUENCE</scope>
</reference>
<dbReference type="Gene3D" id="1.20.58.60">
    <property type="match status" value="3"/>
</dbReference>
<evidence type="ECO:0000256" key="3">
    <source>
        <dbReference type="ARBA" id="ARBA00022737"/>
    </source>
</evidence>
<keyword evidence="2" id="KW-0597">Phosphoprotein</keyword>
<dbReference type="EMBL" id="CAJOBJ010008768">
    <property type="protein sequence ID" value="CAF4120995.1"/>
    <property type="molecule type" value="Genomic_DNA"/>
</dbReference>
<evidence type="ECO:0000256" key="2">
    <source>
        <dbReference type="ARBA" id="ARBA00022553"/>
    </source>
</evidence>
<proteinExistence type="predicted"/>
<feature type="domain" description="Nesprin-1 spectrin repeats region" evidence="6">
    <location>
        <begin position="225"/>
        <end position="372"/>
    </location>
</feature>
<comment type="subcellular location">
    <subcellularLocation>
        <location evidence="1">Endomembrane system</location>
    </subcellularLocation>
</comment>
<evidence type="ECO:0000313" key="7">
    <source>
        <dbReference type="EMBL" id="CAF4120995.1"/>
    </source>
</evidence>
<dbReference type="InterPro" id="IPR057057">
    <property type="entry name" value="Spectrin_SYNE1"/>
</dbReference>
<feature type="coiled-coil region" evidence="5">
    <location>
        <begin position="617"/>
        <end position="644"/>
    </location>
</feature>
<dbReference type="SUPFAM" id="SSF46966">
    <property type="entry name" value="Spectrin repeat"/>
    <property type="match status" value="4"/>
</dbReference>
<gene>
    <name evidence="7" type="ORF">GIL414_LOCUS18046</name>
</gene>
<name>A0A8S2QV83_9BILA</name>
<keyword evidence="3" id="KW-0677">Repeat</keyword>
<evidence type="ECO:0000256" key="4">
    <source>
        <dbReference type="ARBA" id="ARBA00023136"/>
    </source>
</evidence>
<evidence type="ECO:0000256" key="1">
    <source>
        <dbReference type="ARBA" id="ARBA00004308"/>
    </source>
</evidence>
<evidence type="ECO:0000259" key="6">
    <source>
        <dbReference type="Pfam" id="PF25034"/>
    </source>
</evidence>
<keyword evidence="5" id="KW-0175">Coiled coil</keyword>
<dbReference type="PANTHER" id="PTHR14514:SF7">
    <property type="entry name" value="KASH DOMAIN-CONTAINING PROTEIN"/>
    <property type="match status" value="1"/>
</dbReference>
<sequence>MTYVAQFSRRFPDLPFGSVNKEHGEFLRWIADIRQRLAIVVDAPIQDIIAEYKEYVKLLKQFIEKQKHWKVFERKESKSPHFPGEKLKELRDAFDDITIRMNRWRCKLDSSLPGKLGQIADWINTAEQVLARPLGFDRLKSSPEENIQRFNQLNQEHVAIFNDKESILRSFQSLKRDASVINKQISLEHLTNLNERLDIIMNASEERGRFLDFEELHWKVQKFFEQLEYFIMELNKKQGDIHHTERLYDEFKRKIYEEKLPNCIESLLPELTRRSQSYTQLGKKDDQVAREFHIYGENIRKTLKSFNVDLKAKEHMLQETISGWKVYHNLYDSLENWLNEGEHVLRRSSEEKLVSVNTRESGEANATAEMNSLLQICFDKLQHVQEYLPLTLKRNKIMLGHLQKFDDGIQKCQQWFNEAKQLFSRYSIQVPVKHIEDFLEQHRNFFADMGYYQSLIENKSKLVGTMKKSNENFIPLNFLPVDEQYKQLADTFEQICHQTSYWEKEFTLHSQLWKGFHQRLKYLEEWIDQAQEIVKEKHEDSAYLIQKHKNFFQMVDDEILHGFIKSGRELLHIRDQTEQKEIQLLMDTLESKWNTIICFAPIRLLRLQYERVECIVVKELKQAEDELNDELRLLERQLDTVDILRRHNEHFQLNNFHPTIETHLRNLHSYANDIRSKDKDTTHENEQIDQRTTKLNDYWARMQAKIDNVRRKLQTIPKKWQEFEEKFHLVETWMTTMERSMSDTMNTEVSFDQYKLTVNKFKV</sequence>
<dbReference type="Pfam" id="PF25034">
    <property type="entry name" value="Spectrin_SYNE1"/>
    <property type="match status" value="1"/>
</dbReference>
<accession>A0A8S2QV83</accession>
<protein>
    <recommendedName>
        <fullName evidence="6">Nesprin-1 spectrin repeats region domain-containing protein</fullName>
    </recommendedName>
</protein>
<evidence type="ECO:0000313" key="8">
    <source>
        <dbReference type="Proteomes" id="UP000681720"/>
    </source>
</evidence>
<evidence type="ECO:0000256" key="5">
    <source>
        <dbReference type="SAM" id="Coils"/>
    </source>
</evidence>
<dbReference type="PANTHER" id="PTHR14514">
    <property type="entry name" value="PKA ANCHORING PROTEIN"/>
    <property type="match status" value="1"/>
</dbReference>